<organism evidence="5 6">
    <name type="scientific">Pseudoclavibacter chungangensis</name>
    <dbReference type="NCBI Taxonomy" id="587635"/>
    <lineage>
        <taxon>Bacteria</taxon>
        <taxon>Bacillati</taxon>
        <taxon>Actinomycetota</taxon>
        <taxon>Actinomycetes</taxon>
        <taxon>Micrococcales</taxon>
        <taxon>Microbacteriaceae</taxon>
        <taxon>Pseudoclavibacter</taxon>
    </lineage>
</organism>
<evidence type="ECO:0000259" key="4">
    <source>
        <dbReference type="SMART" id="SM00482"/>
    </source>
</evidence>
<dbReference type="GO" id="GO:0003887">
    <property type="term" value="F:DNA-directed DNA polymerase activity"/>
    <property type="evidence" value="ECO:0007669"/>
    <property type="project" value="UniProtKB-EC"/>
</dbReference>
<dbReference type="InterPro" id="IPR043502">
    <property type="entry name" value="DNA/RNA_pol_sf"/>
</dbReference>
<dbReference type="GO" id="GO:0006261">
    <property type="term" value="P:DNA-templated DNA replication"/>
    <property type="evidence" value="ECO:0007669"/>
    <property type="project" value="InterPro"/>
</dbReference>
<keyword evidence="6" id="KW-1185">Reference proteome</keyword>
<keyword evidence="5" id="KW-0540">Nuclease</keyword>
<dbReference type="EMBL" id="WBJZ01000001">
    <property type="protein sequence ID" value="KAB1662481.1"/>
    <property type="molecule type" value="Genomic_DNA"/>
</dbReference>
<dbReference type="SMART" id="SM00482">
    <property type="entry name" value="POLAc"/>
    <property type="match status" value="1"/>
</dbReference>
<gene>
    <name evidence="5" type="ORF">F8O01_00595</name>
</gene>
<dbReference type="GO" id="GO:0006302">
    <property type="term" value="P:double-strand break repair"/>
    <property type="evidence" value="ECO:0007669"/>
    <property type="project" value="TreeGrafter"/>
</dbReference>
<dbReference type="Proteomes" id="UP000467240">
    <property type="component" value="Unassembled WGS sequence"/>
</dbReference>
<dbReference type="SUPFAM" id="SSF56672">
    <property type="entry name" value="DNA/RNA polymerases"/>
    <property type="match status" value="1"/>
</dbReference>
<dbReference type="InterPro" id="IPR001098">
    <property type="entry name" value="DNA-dir_DNA_pol_A_palm_dom"/>
</dbReference>
<evidence type="ECO:0000313" key="5">
    <source>
        <dbReference type="EMBL" id="KAB1662481.1"/>
    </source>
</evidence>
<evidence type="ECO:0000313" key="6">
    <source>
        <dbReference type="Proteomes" id="UP000467240"/>
    </source>
</evidence>
<dbReference type="Gene3D" id="1.10.150.20">
    <property type="entry name" value="5' to 3' exonuclease, C-terminal subdomain"/>
    <property type="match status" value="1"/>
</dbReference>
<dbReference type="CDD" id="cd06444">
    <property type="entry name" value="DNA_pol_A"/>
    <property type="match status" value="1"/>
</dbReference>
<keyword evidence="2" id="KW-0235">DNA replication</keyword>
<evidence type="ECO:0000256" key="2">
    <source>
        <dbReference type="ARBA" id="ARBA00022705"/>
    </source>
</evidence>
<comment type="caution">
    <text evidence="5">The sequence shown here is derived from an EMBL/GenBank/DDBJ whole genome shotgun (WGS) entry which is preliminary data.</text>
</comment>
<evidence type="ECO:0000256" key="1">
    <source>
        <dbReference type="ARBA" id="ARBA00012417"/>
    </source>
</evidence>
<dbReference type="GO" id="GO:0004527">
    <property type="term" value="F:exonuclease activity"/>
    <property type="evidence" value="ECO:0007669"/>
    <property type="project" value="UniProtKB-KW"/>
</dbReference>
<dbReference type="OrthoDB" id="4414061at2"/>
<feature type="domain" description="DNA-directed DNA polymerase family A palm" evidence="4">
    <location>
        <begin position="254"/>
        <end position="447"/>
    </location>
</feature>
<dbReference type="PANTHER" id="PTHR10133:SF27">
    <property type="entry name" value="DNA POLYMERASE NU"/>
    <property type="match status" value="1"/>
</dbReference>
<dbReference type="Gene3D" id="3.30.70.370">
    <property type="match status" value="1"/>
</dbReference>
<keyword evidence="5" id="KW-0378">Hydrolase</keyword>
<keyword evidence="5" id="KW-0269">Exonuclease</keyword>
<proteinExistence type="predicted"/>
<dbReference type="Pfam" id="PF00476">
    <property type="entry name" value="DNA_pol_A"/>
    <property type="match status" value="1"/>
</dbReference>
<dbReference type="EC" id="2.7.7.7" evidence="1"/>
<dbReference type="PANTHER" id="PTHR10133">
    <property type="entry name" value="DNA POLYMERASE I"/>
    <property type="match status" value="1"/>
</dbReference>
<dbReference type="NCBIfam" id="NF011538">
    <property type="entry name" value="PRK14975.1-1"/>
    <property type="match status" value="1"/>
</dbReference>
<dbReference type="AlphaFoldDB" id="A0A7J5C1I1"/>
<accession>A0A7J5C1I1</accession>
<dbReference type="GO" id="GO:0003677">
    <property type="term" value="F:DNA binding"/>
    <property type="evidence" value="ECO:0007669"/>
    <property type="project" value="InterPro"/>
</dbReference>
<sequence>MWAWVTRDIAPGLLDRGVRVARCHDLDLVGRILVGRGMLAPGDEPEPVTPAHANPAPGGAALFDADEVEHGEADDHDRLVARLDRQLAALDRARDGGALRVLVRAESAGALCAAEMRHAGLPFSVDRHEEVLLDVLGPRGPGGRPVHLEEAGALVRAALGDPRASLDSPRELVRALRRAGLDVETSSKWELWGVDHPVVEPLMRYRHLYRLLTANGWAWRADWVHDGRFRPEYVPGGVVTGRWATSGGGALQLPREIRSAAVADPGWKLVVADAAQLEPRILAAMSGDVGMARAGAERDMYLAFVERGVVPDRDSAKVALLGAMYGSTTGRSATLLPSLERAFPRAMATVAHAARQGERGEQVATWLGRTSPDAAPGVRPRDHGRFTRNFIVQGTAAEWALVWLAGLRFALARLTGAASPAGAPLESTPHLCYFLHDEVVVHTPERLAERVSDTIRQEAERAGRLLFGNTPVSFPVSIAIVDDYGAAKGS</sequence>
<dbReference type="InterPro" id="IPR002298">
    <property type="entry name" value="DNA_polymerase_A"/>
</dbReference>
<evidence type="ECO:0000256" key="3">
    <source>
        <dbReference type="ARBA" id="ARBA00049244"/>
    </source>
</evidence>
<name>A0A7J5C1I1_9MICO</name>
<protein>
    <recommendedName>
        <fullName evidence="1">DNA-directed DNA polymerase</fullName>
        <ecNumber evidence="1">2.7.7.7</ecNumber>
    </recommendedName>
</protein>
<reference evidence="5 6" key="1">
    <citation type="submission" date="2019-09" db="EMBL/GenBank/DDBJ databases">
        <title>Phylogeny of genus Pseudoclavibacter and closely related genus.</title>
        <authorList>
            <person name="Li Y."/>
        </authorList>
    </citation>
    <scope>NUCLEOTIDE SEQUENCE [LARGE SCALE GENOMIC DNA]</scope>
    <source>
        <strain evidence="5 6">DSM 23821</strain>
    </source>
</reference>
<comment type="catalytic activity">
    <reaction evidence="3">
        <text>DNA(n) + a 2'-deoxyribonucleoside 5'-triphosphate = DNA(n+1) + diphosphate</text>
        <dbReference type="Rhea" id="RHEA:22508"/>
        <dbReference type="Rhea" id="RHEA-COMP:17339"/>
        <dbReference type="Rhea" id="RHEA-COMP:17340"/>
        <dbReference type="ChEBI" id="CHEBI:33019"/>
        <dbReference type="ChEBI" id="CHEBI:61560"/>
        <dbReference type="ChEBI" id="CHEBI:173112"/>
        <dbReference type="EC" id="2.7.7.7"/>
    </reaction>
</comment>